<evidence type="ECO:0000313" key="2">
    <source>
        <dbReference type="EMBL" id="ANP45590.1"/>
    </source>
</evidence>
<proteinExistence type="predicted"/>
<dbReference type="STRING" id="1759059.ATE48_06490"/>
<keyword evidence="3" id="KW-1185">Reference proteome</keyword>
<dbReference type="InParanoid" id="A0A1B1AGA6"/>
<dbReference type="PROSITE" id="PS51186">
    <property type="entry name" value="GNAT"/>
    <property type="match status" value="1"/>
</dbReference>
<dbReference type="KEGG" id="cbot:ATE48_06490"/>
<dbReference type="Pfam" id="PF00583">
    <property type="entry name" value="Acetyltransf_1"/>
    <property type="match status" value="1"/>
</dbReference>
<accession>A0A1B1AGA6</accession>
<dbReference type="RefSeq" id="WP_066769146.1">
    <property type="nucleotide sequence ID" value="NZ_CP013244.1"/>
</dbReference>
<dbReference type="InterPro" id="IPR000182">
    <property type="entry name" value="GNAT_dom"/>
</dbReference>
<evidence type="ECO:0000259" key="1">
    <source>
        <dbReference type="PROSITE" id="PS51186"/>
    </source>
</evidence>
<dbReference type="GO" id="GO:0016747">
    <property type="term" value="F:acyltransferase activity, transferring groups other than amino-acyl groups"/>
    <property type="evidence" value="ECO:0007669"/>
    <property type="project" value="InterPro"/>
</dbReference>
<dbReference type="Gene3D" id="3.40.630.30">
    <property type="match status" value="1"/>
</dbReference>
<gene>
    <name evidence="2" type="ORF">ATE48_06490</name>
</gene>
<evidence type="ECO:0000313" key="3">
    <source>
        <dbReference type="Proteomes" id="UP000092498"/>
    </source>
</evidence>
<reference evidence="2 3" key="1">
    <citation type="submission" date="2015-11" db="EMBL/GenBank/DDBJ databases">
        <title>Whole-Genome Sequence of Candidatus Oderbacter manganicum from the National Park Lower Oder Valley, Germany.</title>
        <authorList>
            <person name="Braun B."/>
            <person name="Liere K."/>
            <person name="Szewzyk U."/>
        </authorList>
    </citation>
    <scope>NUCLEOTIDE SEQUENCE [LARGE SCALE GENOMIC DNA]</scope>
    <source>
        <strain evidence="2 3">OTSz_A_272</strain>
    </source>
</reference>
<name>A0A1B1AGA6_9PROT</name>
<protein>
    <recommendedName>
        <fullName evidence="1">N-acetyltransferase domain-containing protein</fullName>
    </recommendedName>
</protein>
<dbReference type="CDD" id="cd04301">
    <property type="entry name" value="NAT_SF"/>
    <property type="match status" value="1"/>
</dbReference>
<dbReference type="EMBL" id="CP013244">
    <property type="protein sequence ID" value="ANP45590.1"/>
    <property type="molecule type" value="Genomic_DNA"/>
</dbReference>
<sequence>MSHTLIAEKPEYADAIERVLSRAFGPGRYAKTSERVREAGAVLEHALTRIALNGEGEVVGVCRIWRVEAGEPVFFLGPLAVDPSEQSAGVGFALVRDAVAACRASGGAGVVLVGAERFFRPAGFTVVPAGRVSLPGPVDPARLLWVELRPGGLDKVHGELRAPKR</sequence>
<dbReference type="InterPro" id="IPR016181">
    <property type="entry name" value="Acyl_CoA_acyltransferase"/>
</dbReference>
<dbReference type="SUPFAM" id="SSF55729">
    <property type="entry name" value="Acyl-CoA N-acyltransferases (Nat)"/>
    <property type="match status" value="1"/>
</dbReference>
<organism evidence="2 3">
    <name type="scientific">Candidatus Viadribacter manganicus</name>
    <dbReference type="NCBI Taxonomy" id="1759059"/>
    <lineage>
        <taxon>Bacteria</taxon>
        <taxon>Pseudomonadati</taxon>
        <taxon>Pseudomonadota</taxon>
        <taxon>Alphaproteobacteria</taxon>
        <taxon>Hyphomonadales</taxon>
        <taxon>Hyphomonadaceae</taxon>
        <taxon>Candidatus Viadribacter</taxon>
    </lineage>
</organism>
<feature type="domain" description="N-acetyltransferase" evidence="1">
    <location>
        <begin position="3"/>
        <end position="149"/>
    </location>
</feature>
<dbReference type="Proteomes" id="UP000092498">
    <property type="component" value="Chromosome"/>
</dbReference>
<dbReference type="OrthoDB" id="9815099at2"/>
<dbReference type="AlphaFoldDB" id="A0A1B1AGA6"/>